<reference evidence="2" key="1">
    <citation type="submission" date="2019-02" db="EMBL/GenBank/DDBJ databases">
        <authorList>
            <person name="Li S.-H."/>
        </authorList>
    </citation>
    <scope>NUCLEOTIDE SEQUENCE</scope>
    <source>
        <strain evidence="2">IMCC14734</strain>
    </source>
</reference>
<gene>
    <name evidence="2" type="ORF">EYC98_21320</name>
</gene>
<dbReference type="EMBL" id="SHNN01000007">
    <property type="protein sequence ID" value="MCX2983408.1"/>
    <property type="molecule type" value="Genomic_DNA"/>
</dbReference>
<name>A0ABT3TM83_9GAMM</name>
<evidence type="ECO:0000313" key="3">
    <source>
        <dbReference type="Proteomes" id="UP001143362"/>
    </source>
</evidence>
<protein>
    <submittedName>
        <fullName evidence="2">Uncharacterized protein</fullName>
    </submittedName>
</protein>
<evidence type="ECO:0000256" key="1">
    <source>
        <dbReference type="SAM" id="Phobius"/>
    </source>
</evidence>
<keyword evidence="1" id="KW-1133">Transmembrane helix</keyword>
<proteinExistence type="predicted"/>
<evidence type="ECO:0000313" key="2">
    <source>
        <dbReference type="EMBL" id="MCX2983408.1"/>
    </source>
</evidence>
<sequence length="164" mass="17273">MKAIAEDLVSGEKIEVDISDESLKELESLAKDRVSDEKLQGYIDNLDLSADAKALIASILSKAVKLGEMVIRVGKRIVEIVILIASKFPNATFGLILGLLVGALVSAIPLIGGLLGAFVLPIAAAFGLATGYMNDIRDENLRQKIAAASAMFNPLSGEVHVAGE</sequence>
<dbReference type="Proteomes" id="UP001143362">
    <property type="component" value="Unassembled WGS sequence"/>
</dbReference>
<keyword evidence="3" id="KW-1185">Reference proteome</keyword>
<feature type="transmembrane region" description="Helical" evidence="1">
    <location>
        <begin position="80"/>
        <end position="104"/>
    </location>
</feature>
<dbReference type="RefSeq" id="WP_279247444.1">
    <property type="nucleotide sequence ID" value="NZ_SHNN01000007.1"/>
</dbReference>
<keyword evidence="1" id="KW-0472">Membrane</keyword>
<organism evidence="2 3">
    <name type="scientific">Candidatus Litorirhabdus singularis</name>
    <dbReference type="NCBI Taxonomy" id="2518993"/>
    <lineage>
        <taxon>Bacteria</taxon>
        <taxon>Pseudomonadati</taxon>
        <taxon>Pseudomonadota</taxon>
        <taxon>Gammaproteobacteria</taxon>
        <taxon>Cellvibrionales</taxon>
        <taxon>Halieaceae</taxon>
        <taxon>Candidatus Litorirhabdus</taxon>
    </lineage>
</organism>
<comment type="caution">
    <text evidence="2">The sequence shown here is derived from an EMBL/GenBank/DDBJ whole genome shotgun (WGS) entry which is preliminary data.</text>
</comment>
<accession>A0ABT3TM83</accession>
<feature type="transmembrane region" description="Helical" evidence="1">
    <location>
        <begin position="110"/>
        <end position="133"/>
    </location>
</feature>
<keyword evidence="1" id="KW-0812">Transmembrane</keyword>